<evidence type="ECO:0000256" key="1">
    <source>
        <dbReference type="SAM" id="Phobius"/>
    </source>
</evidence>
<dbReference type="EMBL" id="BONV01000018">
    <property type="protein sequence ID" value="GIG81228.1"/>
    <property type="molecule type" value="Genomic_DNA"/>
</dbReference>
<sequence>MWDVMRARLPLRLARSAFFAIVCVTLAVGAHRLGGGSAPSFTTALAAGAVVLAVAAGLAGRERSAATISVLLVVAQVSLHELFDRTAPAAASALPAVHAHGGLGVDLGMIIAHLTATLITGWWLARGEVALWSLLRRAGARATGSLRVLLALLTREPAPVPARSFGFPSTVSRVRPGRVLLHAVTRRGPPRPAVPRLLARAAGTSSV</sequence>
<keyword evidence="3" id="KW-1185">Reference proteome</keyword>
<feature type="transmembrane region" description="Helical" evidence="1">
    <location>
        <begin position="40"/>
        <end position="58"/>
    </location>
</feature>
<proteinExistence type="predicted"/>
<name>A0A8J3PUG8_9ACTN</name>
<keyword evidence="1" id="KW-1133">Transmembrane helix</keyword>
<gene>
    <name evidence="2" type="ORF">Pka01_43550</name>
</gene>
<keyword evidence="1" id="KW-0472">Membrane</keyword>
<protein>
    <submittedName>
        <fullName evidence="2">Uncharacterized protein</fullName>
    </submittedName>
</protein>
<feature type="transmembrane region" description="Helical" evidence="1">
    <location>
        <begin position="65"/>
        <end position="83"/>
    </location>
</feature>
<organism evidence="2 3">
    <name type="scientific">Planotetraspora kaengkrachanensis</name>
    <dbReference type="NCBI Taxonomy" id="575193"/>
    <lineage>
        <taxon>Bacteria</taxon>
        <taxon>Bacillati</taxon>
        <taxon>Actinomycetota</taxon>
        <taxon>Actinomycetes</taxon>
        <taxon>Streptosporangiales</taxon>
        <taxon>Streptosporangiaceae</taxon>
        <taxon>Planotetraspora</taxon>
    </lineage>
</organism>
<reference evidence="2 3" key="1">
    <citation type="submission" date="2021-01" db="EMBL/GenBank/DDBJ databases">
        <title>Whole genome shotgun sequence of Planotetraspora kaengkrachanensis NBRC 104272.</title>
        <authorList>
            <person name="Komaki H."/>
            <person name="Tamura T."/>
        </authorList>
    </citation>
    <scope>NUCLEOTIDE SEQUENCE [LARGE SCALE GENOMIC DNA]</scope>
    <source>
        <strain evidence="2 3">NBRC 104272</strain>
    </source>
</reference>
<evidence type="ECO:0000313" key="2">
    <source>
        <dbReference type="EMBL" id="GIG81228.1"/>
    </source>
</evidence>
<keyword evidence="1" id="KW-0812">Transmembrane</keyword>
<dbReference type="AlphaFoldDB" id="A0A8J3PUG8"/>
<comment type="caution">
    <text evidence="2">The sequence shown here is derived from an EMBL/GenBank/DDBJ whole genome shotgun (WGS) entry which is preliminary data.</text>
</comment>
<feature type="transmembrane region" description="Helical" evidence="1">
    <location>
        <begin position="103"/>
        <end position="125"/>
    </location>
</feature>
<dbReference type="RefSeq" id="WP_203884593.1">
    <property type="nucleotide sequence ID" value="NZ_BAABHH010000017.1"/>
</dbReference>
<evidence type="ECO:0000313" key="3">
    <source>
        <dbReference type="Proteomes" id="UP000630097"/>
    </source>
</evidence>
<dbReference type="Proteomes" id="UP000630097">
    <property type="component" value="Unassembled WGS sequence"/>
</dbReference>
<accession>A0A8J3PUG8</accession>